<dbReference type="PANTHER" id="PTHR43244:SF1">
    <property type="entry name" value="5,10-METHYLENETETRAHYDROMETHANOPTERIN REDUCTASE"/>
    <property type="match status" value="1"/>
</dbReference>
<dbReference type="SUPFAM" id="SSF51679">
    <property type="entry name" value="Bacterial luciferase-like"/>
    <property type="match status" value="1"/>
</dbReference>
<evidence type="ECO:0000256" key="1">
    <source>
        <dbReference type="ARBA" id="ARBA00023002"/>
    </source>
</evidence>
<dbReference type="Gene3D" id="3.20.20.30">
    <property type="entry name" value="Luciferase-like domain"/>
    <property type="match status" value="1"/>
</dbReference>
<protein>
    <submittedName>
        <fullName evidence="3">Unannotated protein</fullName>
    </submittedName>
</protein>
<dbReference type="InterPro" id="IPR011251">
    <property type="entry name" value="Luciferase-like_dom"/>
</dbReference>
<feature type="domain" description="Luciferase-like" evidence="2">
    <location>
        <begin position="18"/>
        <end position="317"/>
    </location>
</feature>
<reference evidence="3" key="1">
    <citation type="submission" date="2020-05" db="EMBL/GenBank/DDBJ databases">
        <authorList>
            <person name="Chiriac C."/>
            <person name="Salcher M."/>
            <person name="Ghai R."/>
            <person name="Kavagutti S V."/>
        </authorList>
    </citation>
    <scope>NUCLEOTIDE SEQUENCE</scope>
</reference>
<dbReference type="InterPro" id="IPR050564">
    <property type="entry name" value="F420-G6PD/mer"/>
</dbReference>
<dbReference type="PANTHER" id="PTHR43244">
    <property type="match status" value="1"/>
</dbReference>
<dbReference type="EMBL" id="CAEZVB010000089">
    <property type="protein sequence ID" value="CAB4629225.1"/>
    <property type="molecule type" value="Genomic_DNA"/>
</dbReference>
<dbReference type="Pfam" id="PF00296">
    <property type="entry name" value="Bac_luciferase"/>
    <property type="match status" value="1"/>
</dbReference>
<accession>A0A6J6IXQ6</accession>
<dbReference type="GO" id="GO:0016705">
    <property type="term" value="F:oxidoreductase activity, acting on paired donors, with incorporation or reduction of molecular oxygen"/>
    <property type="evidence" value="ECO:0007669"/>
    <property type="project" value="InterPro"/>
</dbReference>
<gene>
    <name evidence="3" type="ORF">UFOPK1908_01358</name>
</gene>
<dbReference type="InterPro" id="IPR036661">
    <property type="entry name" value="Luciferase-like_sf"/>
</dbReference>
<dbReference type="AlphaFoldDB" id="A0A6J6IXQ6"/>
<proteinExistence type="predicted"/>
<dbReference type="CDD" id="cd01097">
    <property type="entry name" value="Tetrahydromethanopterin_reductase"/>
    <property type="match status" value="1"/>
</dbReference>
<sequence>MKLGLHLGYWGAGNDAQNIVLAKEADSLGYDIVWTSEAYGSDAATVAAWVAAHTSRVDIGSGVFQIPGRTPANTAMTAATLDTLSGGRFRLGLGVSGPQVSEGWHGVKFDQPMQRTREYVEIVRKALAREKVEFQGDCFTLPLPDGQGKALTLTIHPVREHLPIYLAGIGPKSLELVGEIADGWMSIQFSPEHADQTLGVVTAARLRAGKSMNNFEVVATTSVVFGDDLEACADALRPGSALYIGGMGSRSMNFYNQNVQRMGFEQAAKDVQDRYLARDYVGAQAALPFALLDQISLIGTPARVADRLQAYHEVGVTNLTFTAVGNTIDERIASVRTMAEVLDMSGCAS</sequence>
<dbReference type="InterPro" id="IPR019951">
    <property type="entry name" value="F420_OxRdatse_Rv3520c_pred"/>
</dbReference>
<name>A0A6J6IXQ6_9ZZZZ</name>
<dbReference type="NCBIfam" id="TIGR03559">
    <property type="entry name" value="F420_Rv3520c"/>
    <property type="match status" value="1"/>
</dbReference>
<organism evidence="3">
    <name type="scientific">freshwater metagenome</name>
    <dbReference type="NCBI Taxonomy" id="449393"/>
    <lineage>
        <taxon>unclassified sequences</taxon>
        <taxon>metagenomes</taxon>
        <taxon>ecological metagenomes</taxon>
    </lineage>
</organism>
<keyword evidence="1" id="KW-0560">Oxidoreductase</keyword>
<evidence type="ECO:0000259" key="2">
    <source>
        <dbReference type="Pfam" id="PF00296"/>
    </source>
</evidence>
<evidence type="ECO:0000313" key="3">
    <source>
        <dbReference type="EMBL" id="CAB4629225.1"/>
    </source>
</evidence>